<evidence type="ECO:0000313" key="1">
    <source>
        <dbReference type="EMBL" id="WGK80713.1"/>
    </source>
</evidence>
<dbReference type="EMBL" id="CP118709">
    <property type="protein sequence ID" value="WGK80713.1"/>
    <property type="molecule type" value="Genomic_DNA"/>
</dbReference>
<dbReference type="Pfam" id="PF13698">
    <property type="entry name" value="DUF4156"/>
    <property type="match status" value="1"/>
</dbReference>
<protein>
    <submittedName>
        <fullName evidence="1">DUF4156 domain-containing protein</fullName>
    </submittedName>
</protein>
<dbReference type="RefSeq" id="WP_246203155.1">
    <property type="nucleotide sequence ID" value="NZ_CALYLA010000016.1"/>
</dbReference>
<reference evidence="1" key="1">
    <citation type="submission" date="2022-02" db="EMBL/GenBank/DDBJ databases">
        <title>Emergence and expansion in Europe of a Vibrio aestuarianus clonal complex pathogenic for oysters.</title>
        <authorList>
            <person name="Mesnil A."/>
            <person name="Travers M.-A."/>
        </authorList>
    </citation>
    <scope>NUCLEOTIDE SEQUENCE</scope>
    <source>
        <strain evidence="1">U29</strain>
    </source>
</reference>
<proteinExistence type="predicted"/>
<sequence length="110" mass="12271">MMRILLITLLAVFVVGCTTPNHQLLDNAQQVHIRMDSGFDATQCKWLGEATGTEGSWYSSWLYPNDILIAGAISDLKNRAYQLGGDTIFVAVPHHFQTSVTLFGSVYRCY</sequence>
<evidence type="ECO:0000313" key="2">
    <source>
        <dbReference type="Proteomes" id="UP001239257"/>
    </source>
</evidence>
<gene>
    <name evidence="1" type="ORF">PYE51_08550</name>
</gene>
<dbReference type="AlphaFoldDB" id="A0AAX3U1L2"/>
<accession>A0AAX3U1L2</accession>
<organism evidence="1 2">
    <name type="scientific">Vibrio aestuarianus</name>
    <dbReference type="NCBI Taxonomy" id="28171"/>
    <lineage>
        <taxon>Bacteria</taxon>
        <taxon>Pseudomonadati</taxon>
        <taxon>Pseudomonadota</taxon>
        <taxon>Gammaproteobacteria</taxon>
        <taxon>Vibrionales</taxon>
        <taxon>Vibrionaceae</taxon>
        <taxon>Vibrio</taxon>
    </lineage>
</organism>
<dbReference type="Proteomes" id="UP001239257">
    <property type="component" value="Chromosome 1"/>
</dbReference>
<dbReference type="PROSITE" id="PS51257">
    <property type="entry name" value="PROKAR_LIPOPROTEIN"/>
    <property type="match status" value="1"/>
</dbReference>
<name>A0AAX3U1L2_9VIBR</name>
<dbReference type="InterPro" id="IPR025294">
    <property type="entry name" value="DUF4156"/>
</dbReference>